<dbReference type="AlphaFoldDB" id="A0A819T8F7"/>
<evidence type="ECO:0000256" key="2">
    <source>
        <dbReference type="ARBA" id="ARBA00022692"/>
    </source>
</evidence>
<dbReference type="CDD" id="cd18577">
    <property type="entry name" value="ABC_6TM_Pgp_ABCB1_D1_like"/>
    <property type="match status" value="1"/>
</dbReference>
<dbReference type="PROSITE" id="PS50929">
    <property type="entry name" value="ABC_TM1F"/>
    <property type="match status" value="1"/>
</dbReference>
<dbReference type="GO" id="GO:0005524">
    <property type="term" value="F:ATP binding"/>
    <property type="evidence" value="ECO:0007669"/>
    <property type="project" value="InterPro"/>
</dbReference>
<dbReference type="Pfam" id="PF00005">
    <property type="entry name" value="ABC_tran"/>
    <property type="match status" value="1"/>
</dbReference>
<dbReference type="InterPro" id="IPR036640">
    <property type="entry name" value="ABC1_TM_sf"/>
</dbReference>
<organism evidence="7 8">
    <name type="scientific">Rotaria sordida</name>
    <dbReference type="NCBI Taxonomy" id="392033"/>
    <lineage>
        <taxon>Eukaryota</taxon>
        <taxon>Metazoa</taxon>
        <taxon>Spiralia</taxon>
        <taxon>Gnathifera</taxon>
        <taxon>Rotifera</taxon>
        <taxon>Eurotatoria</taxon>
        <taxon>Bdelloidea</taxon>
        <taxon>Philodinida</taxon>
        <taxon>Philodinidae</taxon>
        <taxon>Rotaria</taxon>
    </lineage>
</organism>
<evidence type="ECO:0000313" key="7">
    <source>
        <dbReference type="EMBL" id="CAF4074277.1"/>
    </source>
</evidence>
<keyword evidence="3 5" id="KW-1133">Transmembrane helix</keyword>
<dbReference type="Gene3D" id="3.40.50.300">
    <property type="entry name" value="P-loop containing nucleotide triphosphate hydrolases"/>
    <property type="match status" value="1"/>
</dbReference>
<dbReference type="InterPro" id="IPR011527">
    <property type="entry name" value="ABC1_TM_dom"/>
</dbReference>
<accession>A0A819T8F7</accession>
<dbReference type="Pfam" id="PF00664">
    <property type="entry name" value="ABC_membrane"/>
    <property type="match status" value="1"/>
</dbReference>
<evidence type="ECO:0000256" key="4">
    <source>
        <dbReference type="ARBA" id="ARBA00023136"/>
    </source>
</evidence>
<feature type="transmembrane region" description="Helical" evidence="5">
    <location>
        <begin position="147"/>
        <end position="170"/>
    </location>
</feature>
<dbReference type="InterPro" id="IPR027417">
    <property type="entry name" value="P-loop_NTPase"/>
</dbReference>
<keyword evidence="4 5" id="KW-0472">Membrane</keyword>
<name>A0A819T8F7_9BILA</name>
<dbReference type="InterPro" id="IPR039421">
    <property type="entry name" value="Type_1_exporter"/>
</dbReference>
<dbReference type="InterPro" id="IPR003439">
    <property type="entry name" value="ABC_transporter-like_ATP-bd"/>
</dbReference>
<comment type="caution">
    <text evidence="7">The sequence shown here is derived from an EMBL/GenBank/DDBJ whole genome shotgun (WGS) entry which is preliminary data.</text>
</comment>
<dbReference type="SUPFAM" id="SSF52540">
    <property type="entry name" value="P-loop containing nucleoside triphosphate hydrolases"/>
    <property type="match status" value="1"/>
</dbReference>
<keyword evidence="2 5" id="KW-0812">Transmembrane</keyword>
<evidence type="ECO:0000256" key="1">
    <source>
        <dbReference type="ARBA" id="ARBA00004141"/>
    </source>
</evidence>
<dbReference type="GO" id="GO:0005743">
    <property type="term" value="C:mitochondrial inner membrane"/>
    <property type="evidence" value="ECO:0007669"/>
    <property type="project" value="TreeGrafter"/>
</dbReference>
<feature type="transmembrane region" description="Helical" evidence="5">
    <location>
        <begin position="44"/>
        <end position="63"/>
    </location>
</feature>
<dbReference type="PANTHER" id="PTHR43394">
    <property type="entry name" value="ATP-DEPENDENT PERMEASE MDL1, MITOCHONDRIAL"/>
    <property type="match status" value="1"/>
</dbReference>
<evidence type="ECO:0000256" key="5">
    <source>
        <dbReference type="SAM" id="Phobius"/>
    </source>
</evidence>
<dbReference type="GO" id="GO:0016887">
    <property type="term" value="F:ATP hydrolysis activity"/>
    <property type="evidence" value="ECO:0007669"/>
    <property type="project" value="InterPro"/>
</dbReference>
<dbReference type="GO" id="GO:0015421">
    <property type="term" value="F:ABC-type oligopeptide transporter activity"/>
    <property type="evidence" value="ECO:0007669"/>
    <property type="project" value="TreeGrafter"/>
</dbReference>
<gene>
    <name evidence="7" type="ORF">FNK824_LOCUS29987</name>
</gene>
<dbReference type="SUPFAM" id="SSF90123">
    <property type="entry name" value="ABC transporter transmembrane region"/>
    <property type="match status" value="1"/>
</dbReference>
<dbReference type="EMBL" id="CAJOBE010008978">
    <property type="protein sequence ID" value="CAF4074277.1"/>
    <property type="molecule type" value="Genomic_DNA"/>
</dbReference>
<reference evidence="7" key="1">
    <citation type="submission" date="2021-02" db="EMBL/GenBank/DDBJ databases">
        <authorList>
            <person name="Nowell W R."/>
        </authorList>
    </citation>
    <scope>NUCLEOTIDE SEQUENCE</scope>
</reference>
<feature type="transmembrane region" description="Helical" evidence="5">
    <location>
        <begin position="182"/>
        <end position="200"/>
    </location>
</feature>
<feature type="transmembrane region" description="Helical" evidence="5">
    <location>
        <begin position="69"/>
        <end position="90"/>
    </location>
</feature>
<protein>
    <recommendedName>
        <fullName evidence="6">ABC transmembrane type-1 domain-containing protein</fullName>
    </recommendedName>
</protein>
<comment type="subcellular location">
    <subcellularLocation>
        <location evidence="1">Membrane</location>
        <topology evidence="1">Multi-pass membrane protein</topology>
    </subcellularLocation>
</comment>
<sequence>MRECVFRALLQKNIFYFDTHTTGELSTILNINISKIHDGIGDKLALLIQSIAKFVISLIVAFFRGWKMTFVMLSLAPFILIVSIISSKMFGKLFAQELKAYERAGAISEEVFSNVRTVFAFNGTKHEQTRYEKHIESARKHAIKKGAISGIIIGLMYFIFFASYAISFWYGNYLIHNENYDISNVIFIFFNVIMALLSLGRSTTYRESINQAKIAAAPVWDILRLEEQTICTTDRKIPNMNFCGKVKFNNVFFSYPSRPDMVVLRGLTFEAEAGQTLALVGKSTCMQLLQQFYKPTRGQIMLDDQSIECFDSQELQRKIGVVNQEPVLFATTILKNIQYGQPNATFADIQAAAMTANAHNFIMSLPDVCLS</sequence>
<evidence type="ECO:0000313" key="8">
    <source>
        <dbReference type="Proteomes" id="UP000663874"/>
    </source>
</evidence>
<proteinExistence type="predicted"/>
<evidence type="ECO:0000259" key="6">
    <source>
        <dbReference type="PROSITE" id="PS50929"/>
    </source>
</evidence>
<feature type="domain" description="ABC transmembrane type-1" evidence="6">
    <location>
        <begin position="1"/>
        <end position="211"/>
    </location>
</feature>
<dbReference type="PANTHER" id="PTHR43394:SF27">
    <property type="entry name" value="ATP-DEPENDENT TRANSLOCASE ABCB1-LIKE"/>
    <property type="match status" value="1"/>
</dbReference>
<dbReference type="GO" id="GO:0090374">
    <property type="term" value="P:oligopeptide export from mitochondrion"/>
    <property type="evidence" value="ECO:0007669"/>
    <property type="project" value="TreeGrafter"/>
</dbReference>
<dbReference type="Proteomes" id="UP000663874">
    <property type="component" value="Unassembled WGS sequence"/>
</dbReference>
<evidence type="ECO:0000256" key="3">
    <source>
        <dbReference type="ARBA" id="ARBA00022989"/>
    </source>
</evidence>
<dbReference type="Gene3D" id="1.20.1560.10">
    <property type="entry name" value="ABC transporter type 1, transmembrane domain"/>
    <property type="match status" value="1"/>
</dbReference>